<dbReference type="AlphaFoldDB" id="A0A821QZA1"/>
<reference evidence="13" key="1">
    <citation type="submission" date="2021-02" db="EMBL/GenBank/DDBJ databases">
        <authorList>
            <person name="Steward A R."/>
        </authorList>
    </citation>
    <scope>NUCLEOTIDE SEQUENCE</scope>
</reference>
<evidence type="ECO:0000256" key="7">
    <source>
        <dbReference type="ARBA" id="ARBA00023015"/>
    </source>
</evidence>
<dbReference type="InterPro" id="IPR013087">
    <property type="entry name" value="Znf_C2H2_type"/>
</dbReference>
<dbReference type="EMBL" id="CAJOBZ010000010">
    <property type="protein sequence ID" value="CAF4830923.1"/>
    <property type="molecule type" value="Genomic_DNA"/>
</dbReference>
<comment type="similarity">
    <text evidence="2">Belongs to the krueppel C2H2-type zinc-finger protein family.</text>
</comment>
<evidence type="ECO:0000313" key="13">
    <source>
        <dbReference type="EMBL" id="CAF4830923.1"/>
    </source>
</evidence>
<evidence type="ECO:0000256" key="8">
    <source>
        <dbReference type="ARBA" id="ARBA00023125"/>
    </source>
</evidence>
<feature type="domain" description="C2H2-type" evidence="12">
    <location>
        <begin position="19"/>
        <end position="47"/>
    </location>
</feature>
<evidence type="ECO:0000256" key="4">
    <source>
        <dbReference type="ARBA" id="ARBA00022737"/>
    </source>
</evidence>
<comment type="caution">
    <text evidence="13">The sequence shown here is derived from an EMBL/GenBank/DDBJ whole genome shotgun (WGS) entry which is preliminary data.</text>
</comment>
<dbReference type="GO" id="GO:0003677">
    <property type="term" value="F:DNA binding"/>
    <property type="evidence" value="ECO:0007669"/>
    <property type="project" value="UniProtKB-KW"/>
</dbReference>
<keyword evidence="6" id="KW-0862">Zinc</keyword>
<dbReference type="GO" id="GO:0005634">
    <property type="term" value="C:nucleus"/>
    <property type="evidence" value="ECO:0007669"/>
    <property type="project" value="UniProtKB-SubCell"/>
</dbReference>
<keyword evidence="9" id="KW-0804">Transcription</keyword>
<dbReference type="Pfam" id="PF12874">
    <property type="entry name" value="zf-met"/>
    <property type="match status" value="1"/>
</dbReference>
<feature type="domain" description="C2H2-type" evidence="12">
    <location>
        <begin position="76"/>
        <end position="103"/>
    </location>
</feature>
<keyword evidence="10" id="KW-0539">Nucleus</keyword>
<evidence type="ECO:0000256" key="6">
    <source>
        <dbReference type="ARBA" id="ARBA00022833"/>
    </source>
</evidence>
<name>A0A821QZA1_9NEOP</name>
<dbReference type="Gene3D" id="3.30.160.60">
    <property type="entry name" value="Classic Zinc Finger"/>
    <property type="match status" value="3"/>
</dbReference>
<dbReference type="FunFam" id="3.30.160.60:FF:000446">
    <property type="entry name" value="Zinc finger protein"/>
    <property type="match status" value="1"/>
</dbReference>
<sequence length="121" mass="14028">MMTHIKNVHNKHLKPIKTFSCDLCDKVFKCQKSVTIHIRSAHTGQRPAVCTVCDSSFFHEDYLKEHMRLHTGETPFKCPVCGRGYAQLGNMKSHLRVHRKSEVNPDLLSKMRPNYLRLLKP</sequence>
<dbReference type="PANTHER" id="PTHR24394:SF44">
    <property type="entry name" value="ZINC FINGER PROTEIN 271-LIKE"/>
    <property type="match status" value="1"/>
</dbReference>
<dbReference type="InterPro" id="IPR036236">
    <property type="entry name" value="Znf_C2H2_sf"/>
</dbReference>
<dbReference type="PANTHER" id="PTHR24394">
    <property type="entry name" value="ZINC FINGER PROTEIN"/>
    <property type="match status" value="1"/>
</dbReference>
<accession>A0A821QZA1</accession>
<evidence type="ECO:0000259" key="12">
    <source>
        <dbReference type="PROSITE" id="PS50157"/>
    </source>
</evidence>
<evidence type="ECO:0000313" key="14">
    <source>
        <dbReference type="Proteomes" id="UP000663880"/>
    </source>
</evidence>
<evidence type="ECO:0000256" key="1">
    <source>
        <dbReference type="ARBA" id="ARBA00004123"/>
    </source>
</evidence>
<evidence type="ECO:0000256" key="2">
    <source>
        <dbReference type="ARBA" id="ARBA00006991"/>
    </source>
</evidence>
<keyword evidence="7" id="KW-0805">Transcription regulation</keyword>
<proteinExistence type="inferred from homology"/>
<keyword evidence="3" id="KW-0479">Metal-binding</keyword>
<evidence type="ECO:0000256" key="10">
    <source>
        <dbReference type="ARBA" id="ARBA00023242"/>
    </source>
</evidence>
<dbReference type="GO" id="GO:0008270">
    <property type="term" value="F:zinc ion binding"/>
    <property type="evidence" value="ECO:0007669"/>
    <property type="project" value="UniProtKB-KW"/>
</dbReference>
<dbReference type="OrthoDB" id="5305647at2759"/>
<evidence type="ECO:0000256" key="11">
    <source>
        <dbReference type="PROSITE-ProRule" id="PRU00042"/>
    </source>
</evidence>
<evidence type="ECO:0000256" key="5">
    <source>
        <dbReference type="ARBA" id="ARBA00022771"/>
    </source>
</evidence>
<comment type="subcellular location">
    <subcellularLocation>
        <location evidence="1">Nucleus</location>
    </subcellularLocation>
</comment>
<evidence type="ECO:0000256" key="3">
    <source>
        <dbReference type="ARBA" id="ARBA00022723"/>
    </source>
</evidence>
<feature type="domain" description="C2H2-type" evidence="12">
    <location>
        <begin position="48"/>
        <end position="75"/>
    </location>
</feature>
<dbReference type="GO" id="GO:0000981">
    <property type="term" value="F:DNA-binding transcription factor activity, RNA polymerase II-specific"/>
    <property type="evidence" value="ECO:0007669"/>
    <property type="project" value="TreeGrafter"/>
</dbReference>
<protein>
    <recommendedName>
        <fullName evidence="12">C2H2-type domain-containing protein</fullName>
    </recommendedName>
</protein>
<dbReference type="SMART" id="SM00355">
    <property type="entry name" value="ZnF_C2H2"/>
    <property type="match status" value="3"/>
</dbReference>
<dbReference type="FunFam" id="3.30.160.60:FF:001480">
    <property type="entry name" value="Si:cabz01071911.3"/>
    <property type="match status" value="1"/>
</dbReference>
<evidence type="ECO:0000256" key="9">
    <source>
        <dbReference type="ARBA" id="ARBA00023163"/>
    </source>
</evidence>
<dbReference type="PROSITE" id="PS00028">
    <property type="entry name" value="ZINC_FINGER_C2H2_1"/>
    <property type="match status" value="3"/>
</dbReference>
<dbReference type="Pfam" id="PF00096">
    <property type="entry name" value="zf-C2H2"/>
    <property type="match status" value="2"/>
</dbReference>
<keyword evidence="5 11" id="KW-0863">Zinc-finger</keyword>
<keyword evidence="4" id="KW-0677">Repeat</keyword>
<gene>
    <name evidence="13" type="ORF">PMACD_LOCUS5284</name>
</gene>
<dbReference type="SUPFAM" id="SSF57667">
    <property type="entry name" value="beta-beta-alpha zinc fingers"/>
    <property type="match status" value="2"/>
</dbReference>
<organism evidence="13 14">
    <name type="scientific">Pieris macdunnoughi</name>
    <dbReference type="NCBI Taxonomy" id="345717"/>
    <lineage>
        <taxon>Eukaryota</taxon>
        <taxon>Metazoa</taxon>
        <taxon>Ecdysozoa</taxon>
        <taxon>Arthropoda</taxon>
        <taxon>Hexapoda</taxon>
        <taxon>Insecta</taxon>
        <taxon>Pterygota</taxon>
        <taxon>Neoptera</taxon>
        <taxon>Endopterygota</taxon>
        <taxon>Lepidoptera</taxon>
        <taxon>Glossata</taxon>
        <taxon>Ditrysia</taxon>
        <taxon>Papilionoidea</taxon>
        <taxon>Pieridae</taxon>
        <taxon>Pierinae</taxon>
        <taxon>Pieris</taxon>
    </lineage>
</organism>
<dbReference type="PROSITE" id="PS50157">
    <property type="entry name" value="ZINC_FINGER_C2H2_2"/>
    <property type="match status" value="3"/>
</dbReference>
<keyword evidence="14" id="KW-1185">Reference proteome</keyword>
<keyword evidence="8" id="KW-0238">DNA-binding</keyword>
<dbReference type="Proteomes" id="UP000663880">
    <property type="component" value="Unassembled WGS sequence"/>
</dbReference>